<protein>
    <recommendedName>
        <fullName evidence="6">2-amino-5-formylamino-6-ribosylaminopyrimidin-4(3H)-one 5'-monophosphate deformylase</fullName>
        <shortName evidence="6">FAPy deformylase</shortName>
        <ecNumber evidence="6">3.5.1.102</ecNumber>
    </recommendedName>
    <alternativeName>
        <fullName evidence="6">Formamide hydrolase</fullName>
    </alternativeName>
</protein>
<dbReference type="Gene3D" id="3.40.50.10310">
    <property type="entry name" value="Creatininase"/>
    <property type="match status" value="1"/>
</dbReference>
<evidence type="ECO:0000256" key="6">
    <source>
        <dbReference type="HAMAP-Rule" id="MF_02116"/>
    </source>
</evidence>
<dbReference type="GO" id="GO:0043729">
    <property type="term" value="F:2-amino-5-formylamino-6-(5-phosphoribosylamino)pyrimidin-4(3H)-one formate-lyase activity"/>
    <property type="evidence" value="ECO:0007669"/>
    <property type="project" value="UniProtKB-EC"/>
</dbReference>
<evidence type="ECO:0000313" key="7">
    <source>
        <dbReference type="EMBL" id="AEF96528.1"/>
    </source>
</evidence>
<dbReference type="PANTHER" id="PTHR35005:SF1">
    <property type="entry name" value="2-AMINO-5-FORMYLAMINO-6-RIBOSYLAMINOPYRIMIDIN-4(3H)-ONE 5'-MONOPHOSPHATE DEFORMYLASE"/>
    <property type="match status" value="1"/>
</dbReference>
<dbReference type="UniPathway" id="UPA00275"/>
<comment type="cofactor">
    <cofactor evidence="1">
        <name>Zn(2+)</name>
        <dbReference type="ChEBI" id="CHEBI:29105"/>
    </cofactor>
</comment>
<evidence type="ECO:0000256" key="4">
    <source>
        <dbReference type="ARBA" id="ARBA00022833"/>
    </source>
</evidence>
<dbReference type="EC" id="3.5.1.102" evidence="6"/>
<comment type="pathway">
    <text evidence="6">Cofactor biosynthesis; coenzyme F420 biosynthesis.</text>
</comment>
<sequence length="227" mass="25288">MQLRLSSGKIIDEKVHEIGIIALGSFLENHGSALPIDTDAKIASYIALKTAILTGAKFLGVVIPSTEYHYVKHGIHNTPEEVVDFIKFLVKEGKKIGIKKFLIVNCHGGNVLIKGFLENLEKEFDVEIKMKNITFTHAATEEVSVGYVVGIVDENKLDEHTFNKYPEIGMVGLKEARENNKFIDEEAKVVEKEGVKIDKKLGEKILNQTIKECVEIVKLWVVKGNGC</sequence>
<dbReference type="InterPro" id="IPR003785">
    <property type="entry name" value="Creatininase/forma_Hydrolase"/>
</dbReference>
<comment type="subunit">
    <text evidence="6">Homodimer.</text>
</comment>
<evidence type="ECO:0000256" key="5">
    <source>
        <dbReference type="ARBA" id="ARBA00023004"/>
    </source>
</evidence>
<dbReference type="Proteomes" id="UP000009227">
    <property type="component" value="Chromosome"/>
</dbReference>
<comment type="similarity">
    <text evidence="6">Belongs to the creatininase superfamily. FAPy deformylase family.</text>
</comment>
<dbReference type="UniPathway" id="UPA00071"/>
<reference evidence="7 8" key="1">
    <citation type="submission" date="2011-05" db="EMBL/GenBank/DDBJ databases">
        <title>Complete sequence of Methanotorris igneus Kol 5.</title>
        <authorList>
            <consortium name="US DOE Joint Genome Institute"/>
            <person name="Lucas S."/>
            <person name="Han J."/>
            <person name="Lapidus A."/>
            <person name="Cheng J.-F."/>
            <person name="Goodwin L."/>
            <person name="Pitluck S."/>
            <person name="Peters L."/>
            <person name="Mikhailova N."/>
            <person name="Chertkov O."/>
            <person name="Han C."/>
            <person name="Tapia R."/>
            <person name="Land M."/>
            <person name="Hauser L."/>
            <person name="Kyrpides N."/>
            <person name="Ivanova N."/>
            <person name="Pagani I."/>
            <person name="Sieprawska-Lupa M."/>
            <person name="Whitman W."/>
            <person name="Woyke T."/>
        </authorList>
    </citation>
    <scope>NUCLEOTIDE SEQUENCE [LARGE SCALE GENOMIC DNA]</scope>
    <source>
        <strain evidence="8">DSM 5666 / JCM 11834 / Kol 5</strain>
    </source>
</reference>
<keyword evidence="5 6" id="KW-0408">Iron</keyword>
<keyword evidence="8" id="KW-1185">Reference proteome</keyword>
<dbReference type="SUPFAM" id="SSF102215">
    <property type="entry name" value="Creatininase"/>
    <property type="match status" value="1"/>
</dbReference>
<dbReference type="KEGG" id="mig:Metig_0986"/>
<dbReference type="Pfam" id="PF02633">
    <property type="entry name" value="Creatininase"/>
    <property type="match status" value="1"/>
</dbReference>
<evidence type="ECO:0000256" key="2">
    <source>
        <dbReference type="ARBA" id="ARBA00022723"/>
    </source>
</evidence>
<gene>
    <name evidence="6" type="primary">arfB</name>
    <name evidence="7" type="ordered locus">Metig_0986</name>
</gene>
<comment type="pathway">
    <text evidence="6">Cofactor biosynthesis; riboflavin biosynthesis.</text>
</comment>
<dbReference type="InterPro" id="IPR024087">
    <property type="entry name" value="Creatininase-like_sf"/>
</dbReference>
<evidence type="ECO:0000256" key="1">
    <source>
        <dbReference type="ARBA" id="ARBA00001947"/>
    </source>
</evidence>
<proteinExistence type="inferred from homology"/>
<dbReference type="HOGENOM" id="CLU_1192640_0_0_2"/>
<dbReference type="PANTHER" id="PTHR35005">
    <property type="entry name" value="3-DEHYDRO-SCYLLO-INOSOSE HYDROLASE"/>
    <property type="match status" value="1"/>
</dbReference>
<dbReference type="GeneID" id="10643833"/>
<comment type="cofactor">
    <cofactor evidence="6">
        <name>Fe(2+)</name>
        <dbReference type="ChEBI" id="CHEBI:29033"/>
    </cofactor>
    <cofactor evidence="6">
        <name>Zn(2+)</name>
        <dbReference type="ChEBI" id="CHEBI:29105"/>
    </cofactor>
    <text evidence="6">Requires an additional second metal ion that could be Fe(2+) or Zn(2+).</text>
</comment>
<dbReference type="RefSeq" id="WP_013799130.1">
    <property type="nucleotide sequence ID" value="NC_015562.1"/>
</dbReference>
<keyword evidence="4 6" id="KW-0862">Zinc</keyword>
<dbReference type="NCBIfam" id="NF033501">
    <property type="entry name" value="ArfB_arch_rifla"/>
    <property type="match status" value="1"/>
</dbReference>
<feature type="binding site" evidence="6">
    <location>
        <position position="39"/>
    </location>
    <ligand>
        <name>Fe cation</name>
        <dbReference type="ChEBI" id="CHEBI:24875"/>
        <label>1</label>
    </ligand>
</feature>
<name>F6BDG7_METIK</name>
<comment type="catalytic activity">
    <reaction evidence="6">
        <text>2-amino-5-formylamino-6-(5-phospho-D-ribosylamino)pyrimidin-4(3H)-one + H2O = 2,5-diamino-6-(1-D-ribosylamino)pyrimidin-4(3H)-one 5'-phosphate + formate + H(+)</text>
        <dbReference type="Rhea" id="RHEA:27282"/>
        <dbReference type="ChEBI" id="CHEBI:15377"/>
        <dbReference type="ChEBI" id="CHEBI:15378"/>
        <dbReference type="ChEBI" id="CHEBI:15740"/>
        <dbReference type="ChEBI" id="CHEBI:57258"/>
        <dbReference type="ChEBI" id="CHEBI:59545"/>
        <dbReference type="EC" id="3.5.1.102"/>
    </reaction>
</comment>
<dbReference type="InterPro" id="IPR024901">
    <property type="entry name" value="FAPy_deformylase"/>
</dbReference>
<dbReference type="AlphaFoldDB" id="F6BDG7"/>
<dbReference type="EMBL" id="CP002737">
    <property type="protein sequence ID" value="AEF96528.1"/>
    <property type="molecule type" value="Genomic_DNA"/>
</dbReference>
<dbReference type="OrthoDB" id="46121at2157"/>
<accession>F6BDG7</accession>
<feature type="binding site" evidence="6">
    <location>
        <position position="107"/>
    </location>
    <ligand>
        <name>Fe cation</name>
        <dbReference type="ChEBI" id="CHEBI:24875"/>
        <label>1</label>
    </ligand>
</feature>
<dbReference type="GO" id="GO:0008198">
    <property type="term" value="F:ferrous iron binding"/>
    <property type="evidence" value="ECO:0007669"/>
    <property type="project" value="UniProtKB-UniRule"/>
</dbReference>
<dbReference type="HAMAP" id="MF_02116">
    <property type="entry name" value="FAPy_deform"/>
    <property type="match status" value="1"/>
</dbReference>
<evidence type="ECO:0000256" key="3">
    <source>
        <dbReference type="ARBA" id="ARBA00022801"/>
    </source>
</evidence>
<feature type="binding site" evidence="6">
    <location>
        <position position="39"/>
    </location>
    <ligand>
        <name>Fe cation</name>
        <dbReference type="ChEBI" id="CHEBI:24875"/>
        <label>2</label>
    </ligand>
</feature>
<comment type="cofactor">
    <cofactor evidence="6">
        <name>Fe(2+)</name>
        <dbReference type="ChEBI" id="CHEBI:29033"/>
    </cofactor>
    <text evidence="6">Requires one Fe(2+) ion for activity.</text>
</comment>
<dbReference type="GO" id="GO:0052645">
    <property type="term" value="P:F420-0 metabolic process"/>
    <property type="evidence" value="ECO:0007669"/>
    <property type="project" value="UniProtKB-UniRule"/>
</dbReference>
<keyword evidence="2 6" id="KW-0479">Metal-binding</keyword>
<keyword evidence="3 6" id="KW-0378">Hydrolase</keyword>
<feature type="binding site" evidence="6">
    <location>
        <position position="28"/>
    </location>
    <ligand>
        <name>Fe cation</name>
        <dbReference type="ChEBI" id="CHEBI:24875"/>
        <label>1</label>
    </ligand>
</feature>
<dbReference type="GO" id="GO:0009231">
    <property type="term" value="P:riboflavin biosynthetic process"/>
    <property type="evidence" value="ECO:0007669"/>
    <property type="project" value="UniProtKB-UniRule"/>
</dbReference>
<comment type="function">
    <text evidence="6">Catalyzes the hydrolysis of the formamide of 2-amino-5-formylamino-6-ribosylamino-4(3H)-pyrimidinone 5'-monophosphate (FAPy) to form 2,5-diamino-6-ribosylamino-4(3H)-pyrimidinone 5'-phosphate (APy).</text>
</comment>
<feature type="binding site" evidence="6">
    <location>
        <position position="30"/>
    </location>
    <ligand>
        <name>Fe cation</name>
        <dbReference type="ChEBI" id="CHEBI:24875"/>
        <label>2</label>
    </ligand>
</feature>
<organism evidence="8">
    <name type="scientific">Methanotorris igneus (strain DSM 5666 / JCM 11834 / Kol 5)</name>
    <dbReference type="NCBI Taxonomy" id="880724"/>
    <lineage>
        <taxon>Archaea</taxon>
        <taxon>Methanobacteriati</taxon>
        <taxon>Methanobacteriota</taxon>
        <taxon>Methanomada group</taxon>
        <taxon>Methanococci</taxon>
        <taxon>Methanococcales</taxon>
        <taxon>Methanocaldococcaceae</taxon>
        <taxon>Methanotorris</taxon>
    </lineage>
</organism>
<evidence type="ECO:0000313" key="8">
    <source>
        <dbReference type="Proteomes" id="UP000009227"/>
    </source>
</evidence>
<dbReference type="STRING" id="880724.Metig_0986"/>